<sequence length="41" mass="4283">MRARGPGGGGVAGVRDEPYGASYRGRPAEDGADRRPVQRAL</sequence>
<organism evidence="2 3">
    <name type="scientific">Streptomyces azureus</name>
    <dbReference type="NCBI Taxonomy" id="146537"/>
    <lineage>
        <taxon>Bacteria</taxon>
        <taxon>Bacillati</taxon>
        <taxon>Actinomycetota</taxon>
        <taxon>Actinomycetes</taxon>
        <taxon>Kitasatosporales</taxon>
        <taxon>Streptomycetaceae</taxon>
        <taxon>Streptomyces</taxon>
    </lineage>
</organism>
<keyword evidence="3" id="KW-1185">Reference proteome</keyword>
<dbReference type="EMBL" id="DF968417">
    <property type="protein sequence ID" value="GAP52271.1"/>
    <property type="molecule type" value="Genomic_DNA"/>
</dbReference>
<evidence type="ECO:0000313" key="2">
    <source>
        <dbReference type="EMBL" id="GAP52271.1"/>
    </source>
</evidence>
<feature type="non-terminal residue" evidence="2">
    <location>
        <position position="41"/>
    </location>
</feature>
<feature type="compositionally biased region" description="Basic and acidic residues" evidence="1">
    <location>
        <begin position="26"/>
        <end position="41"/>
    </location>
</feature>
<reference evidence="2" key="1">
    <citation type="journal article" date="2015" name="Genome Announc.">
        <title>Draft Genome Sequence of Thiostrepton-Producing Streptomyces azureus ATCC 14921.</title>
        <authorList>
            <person name="Sakihara K."/>
            <person name="Maeda J."/>
            <person name="Tashiro K."/>
            <person name="Fujino Y."/>
            <person name="Kuhara S."/>
            <person name="Ohshima T."/>
            <person name="Ogata S."/>
            <person name="Doi K."/>
        </authorList>
    </citation>
    <scope>NUCLEOTIDE SEQUENCE [LARGE SCALE GENOMIC DNA]</scope>
    <source>
        <strain evidence="2">ATCC14921</strain>
    </source>
</reference>
<accession>A0A0K8PWS1</accession>
<feature type="compositionally biased region" description="Gly residues" evidence="1">
    <location>
        <begin position="1"/>
        <end position="12"/>
    </location>
</feature>
<proteinExistence type="predicted"/>
<protein>
    <submittedName>
        <fullName evidence="2">GntR family transcriptional regulator</fullName>
    </submittedName>
</protein>
<dbReference type="Proteomes" id="UP000053859">
    <property type="component" value="Unassembled WGS sequence"/>
</dbReference>
<dbReference type="PATRIC" id="fig|146537.3.peg.7517"/>
<gene>
    <name evidence="2" type="ORF">SAZU_7146</name>
</gene>
<dbReference type="AlphaFoldDB" id="A0A0K8PWS1"/>
<evidence type="ECO:0000313" key="3">
    <source>
        <dbReference type="Proteomes" id="UP000053859"/>
    </source>
</evidence>
<evidence type="ECO:0000256" key="1">
    <source>
        <dbReference type="SAM" id="MobiDB-lite"/>
    </source>
</evidence>
<feature type="region of interest" description="Disordered" evidence="1">
    <location>
        <begin position="1"/>
        <end position="41"/>
    </location>
</feature>
<name>A0A0K8PWS1_STRAJ</name>